<reference evidence="1 2" key="2">
    <citation type="journal article" date="2013" name="Plant Cell Physiol.">
        <title>Rice Annotation Project Database (RAP-DB): an integrative and interactive database for rice genomics.</title>
        <authorList>
            <person name="Sakai H."/>
            <person name="Lee S.S."/>
            <person name="Tanaka T."/>
            <person name="Numa H."/>
            <person name="Kim J."/>
            <person name="Kawahara Y."/>
            <person name="Wakimoto H."/>
            <person name="Yang C.C."/>
            <person name="Iwamoto M."/>
            <person name="Abe T."/>
            <person name="Yamada Y."/>
            <person name="Muto A."/>
            <person name="Inokuchi H."/>
            <person name="Ikemura T."/>
            <person name="Matsumoto T."/>
            <person name="Sasaki T."/>
            <person name="Itoh T."/>
        </authorList>
    </citation>
    <scope>NUCLEOTIDE SEQUENCE [LARGE SCALE GENOMIC DNA]</scope>
    <source>
        <strain evidence="2">cv. Nipponbare</strain>
    </source>
</reference>
<sequence>TGGMCLSRSIGDLFLPLPSSLVARPTSHHRRRRGFWWSRRSG</sequence>
<dbReference type="EMBL" id="AP014958">
    <property type="protein sequence ID" value="BAS77014.1"/>
    <property type="molecule type" value="Genomic_DNA"/>
</dbReference>
<reference evidence="2" key="1">
    <citation type="journal article" date="2005" name="Nature">
        <title>The map-based sequence of the rice genome.</title>
        <authorList>
            <consortium name="International rice genome sequencing project (IRGSP)"/>
            <person name="Matsumoto T."/>
            <person name="Wu J."/>
            <person name="Kanamori H."/>
            <person name="Katayose Y."/>
            <person name="Fujisawa M."/>
            <person name="Namiki N."/>
            <person name="Mizuno H."/>
            <person name="Yamamoto K."/>
            <person name="Antonio B.A."/>
            <person name="Baba T."/>
            <person name="Sakata K."/>
            <person name="Nagamura Y."/>
            <person name="Aoki H."/>
            <person name="Arikawa K."/>
            <person name="Arita K."/>
            <person name="Bito T."/>
            <person name="Chiden Y."/>
            <person name="Fujitsuka N."/>
            <person name="Fukunaka R."/>
            <person name="Hamada M."/>
            <person name="Harada C."/>
            <person name="Hayashi A."/>
            <person name="Hijishita S."/>
            <person name="Honda M."/>
            <person name="Hosokawa S."/>
            <person name="Ichikawa Y."/>
            <person name="Idonuma A."/>
            <person name="Iijima M."/>
            <person name="Ikeda M."/>
            <person name="Ikeno M."/>
            <person name="Ito K."/>
            <person name="Ito S."/>
            <person name="Ito T."/>
            <person name="Ito Y."/>
            <person name="Ito Y."/>
            <person name="Iwabuchi A."/>
            <person name="Kamiya K."/>
            <person name="Karasawa W."/>
            <person name="Kurita K."/>
            <person name="Katagiri S."/>
            <person name="Kikuta A."/>
            <person name="Kobayashi H."/>
            <person name="Kobayashi N."/>
            <person name="Machita K."/>
            <person name="Maehara T."/>
            <person name="Masukawa M."/>
            <person name="Mizubayashi T."/>
            <person name="Mukai Y."/>
            <person name="Nagasaki H."/>
            <person name="Nagata Y."/>
            <person name="Naito S."/>
            <person name="Nakashima M."/>
            <person name="Nakama Y."/>
            <person name="Nakamichi Y."/>
            <person name="Nakamura M."/>
            <person name="Meguro A."/>
            <person name="Negishi M."/>
            <person name="Ohta I."/>
            <person name="Ohta T."/>
            <person name="Okamoto M."/>
            <person name="Ono N."/>
            <person name="Saji S."/>
            <person name="Sakaguchi M."/>
            <person name="Sakai K."/>
            <person name="Shibata M."/>
            <person name="Shimokawa T."/>
            <person name="Song J."/>
            <person name="Takazaki Y."/>
            <person name="Terasawa K."/>
            <person name="Tsugane M."/>
            <person name="Tsuji K."/>
            <person name="Ueda S."/>
            <person name="Waki K."/>
            <person name="Yamagata H."/>
            <person name="Yamamoto M."/>
            <person name="Yamamoto S."/>
            <person name="Yamane H."/>
            <person name="Yoshiki S."/>
            <person name="Yoshihara R."/>
            <person name="Yukawa K."/>
            <person name="Zhong H."/>
            <person name="Yano M."/>
            <person name="Yuan Q."/>
            <person name="Ouyang S."/>
            <person name="Liu J."/>
            <person name="Jones K.M."/>
            <person name="Gansberger K."/>
            <person name="Moffat K."/>
            <person name="Hill J."/>
            <person name="Bera J."/>
            <person name="Fadrosh D."/>
            <person name="Jin S."/>
            <person name="Johri S."/>
            <person name="Kim M."/>
            <person name="Overton L."/>
            <person name="Reardon M."/>
            <person name="Tsitrin T."/>
            <person name="Vuong H."/>
            <person name="Weaver B."/>
            <person name="Ciecko A."/>
            <person name="Tallon L."/>
            <person name="Jackson J."/>
            <person name="Pai G."/>
            <person name="Aken S.V."/>
            <person name="Utterback T."/>
            <person name="Reidmuller S."/>
            <person name="Feldblyum T."/>
            <person name="Hsiao J."/>
            <person name="Zismann V."/>
            <person name="Iobst S."/>
            <person name="de Vazeille A.R."/>
            <person name="Buell C.R."/>
            <person name="Ying K."/>
            <person name="Li Y."/>
            <person name="Lu T."/>
            <person name="Huang Y."/>
            <person name="Zhao Q."/>
            <person name="Feng Q."/>
            <person name="Zhang L."/>
            <person name="Zhu J."/>
            <person name="Weng Q."/>
            <person name="Mu J."/>
            <person name="Lu Y."/>
            <person name="Fan D."/>
            <person name="Liu Y."/>
            <person name="Guan J."/>
            <person name="Zhang Y."/>
            <person name="Yu S."/>
            <person name="Liu X."/>
            <person name="Zhang Y."/>
            <person name="Hong G."/>
            <person name="Han B."/>
            <person name="Choisne N."/>
            <person name="Demange N."/>
            <person name="Orjeda G."/>
            <person name="Samain S."/>
            <person name="Cattolico L."/>
            <person name="Pelletier E."/>
            <person name="Couloux A."/>
            <person name="Segurens B."/>
            <person name="Wincker P."/>
            <person name="D'Hont A."/>
            <person name="Scarpelli C."/>
            <person name="Weissenbach J."/>
            <person name="Salanoubat M."/>
            <person name="Quetier F."/>
            <person name="Yu Y."/>
            <person name="Kim H.R."/>
            <person name="Rambo T."/>
            <person name="Currie J."/>
            <person name="Collura K."/>
            <person name="Luo M."/>
            <person name="Yang T."/>
            <person name="Ammiraju J.S.S."/>
            <person name="Engler F."/>
            <person name="Soderlund C."/>
            <person name="Wing R.A."/>
            <person name="Palmer L.E."/>
            <person name="de la Bastide M."/>
            <person name="Spiegel L."/>
            <person name="Nascimento L."/>
            <person name="Zutavern T."/>
            <person name="O'Shaughnessy A."/>
            <person name="Dike S."/>
            <person name="Dedhia N."/>
            <person name="Preston R."/>
            <person name="Balija V."/>
            <person name="McCombie W.R."/>
            <person name="Chow T."/>
            <person name="Chen H."/>
            <person name="Chung M."/>
            <person name="Chen C."/>
            <person name="Shaw J."/>
            <person name="Wu H."/>
            <person name="Hsiao K."/>
            <person name="Chao Y."/>
            <person name="Chu M."/>
            <person name="Cheng C."/>
            <person name="Hour A."/>
            <person name="Lee P."/>
            <person name="Lin S."/>
            <person name="Lin Y."/>
            <person name="Liou J."/>
            <person name="Liu S."/>
            <person name="Hsing Y."/>
            <person name="Raghuvanshi S."/>
            <person name="Mohanty A."/>
            <person name="Bharti A.K."/>
            <person name="Gaur A."/>
            <person name="Gupta V."/>
            <person name="Kumar D."/>
            <person name="Ravi V."/>
            <person name="Vij S."/>
            <person name="Kapur A."/>
            <person name="Khurana P."/>
            <person name="Khurana P."/>
            <person name="Khurana J.P."/>
            <person name="Tyagi A.K."/>
            <person name="Gaikwad K."/>
            <person name="Singh A."/>
            <person name="Dalal V."/>
            <person name="Srivastava S."/>
            <person name="Dixit A."/>
            <person name="Pal A.K."/>
            <person name="Ghazi I.A."/>
            <person name="Yadav M."/>
            <person name="Pandit A."/>
            <person name="Bhargava A."/>
            <person name="Sureshbabu K."/>
            <person name="Batra K."/>
            <person name="Sharma T.R."/>
            <person name="Mohapatra T."/>
            <person name="Singh N.K."/>
            <person name="Messing J."/>
            <person name="Nelson A.B."/>
            <person name="Fuks G."/>
            <person name="Kavchok S."/>
            <person name="Keizer G."/>
            <person name="Linton E."/>
            <person name="Llaca V."/>
            <person name="Song R."/>
            <person name="Tanyolac B."/>
            <person name="Young S."/>
            <person name="Ho-Il K."/>
            <person name="Hahn J.H."/>
            <person name="Sangsakoo G."/>
            <person name="Vanavichit A."/>
            <person name="de Mattos Luiz.A.T."/>
            <person name="Zimmer P.D."/>
            <person name="Malone G."/>
            <person name="Dellagostin O."/>
            <person name="de Oliveira A.C."/>
            <person name="Bevan M."/>
            <person name="Bancroft I."/>
            <person name="Minx P."/>
            <person name="Cordum H."/>
            <person name="Wilson R."/>
            <person name="Cheng Z."/>
            <person name="Jin W."/>
            <person name="Jiang J."/>
            <person name="Leong S.A."/>
            <person name="Iwama H."/>
            <person name="Gojobori T."/>
            <person name="Itoh T."/>
            <person name="Niimura Y."/>
            <person name="Fujii Y."/>
            <person name="Habara T."/>
            <person name="Sakai H."/>
            <person name="Sato Y."/>
            <person name="Wilson G."/>
            <person name="Kumar K."/>
            <person name="McCouch S."/>
            <person name="Juretic N."/>
            <person name="Hoen D."/>
            <person name="Wright S."/>
            <person name="Bruskiewich R."/>
            <person name="Bureau T."/>
            <person name="Miyao A."/>
            <person name="Hirochika H."/>
            <person name="Nishikawa T."/>
            <person name="Kadowaki K."/>
            <person name="Sugiura M."/>
            <person name="Burr B."/>
            <person name="Sasaki T."/>
        </authorList>
    </citation>
    <scope>NUCLEOTIDE SEQUENCE [LARGE SCALE GENOMIC DNA]</scope>
    <source>
        <strain evidence="2">cv. Nipponbare</strain>
    </source>
</reference>
<dbReference type="InParanoid" id="A0A0P0VEV3"/>
<dbReference type="STRING" id="39947.A0A0P0VEV3"/>
<name>A0A0P0VEV3_ORYSJ</name>
<dbReference type="AlphaFoldDB" id="A0A0P0VEV3"/>
<evidence type="ECO:0000313" key="2">
    <source>
        <dbReference type="Proteomes" id="UP000059680"/>
    </source>
</evidence>
<dbReference type="Proteomes" id="UP000059680">
    <property type="component" value="Chromosome 2"/>
</dbReference>
<dbReference type="Gramene" id="Os02t0151800-01">
    <property type="protein sequence ID" value="Os02t0151800-01"/>
    <property type="gene ID" value="Os02g0151800"/>
</dbReference>
<reference evidence="1 2" key="3">
    <citation type="journal article" date="2013" name="Rice">
        <title>Improvement of the Oryza sativa Nipponbare reference genome using next generation sequence and optical map data.</title>
        <authorList>
            <person name="Kawahara Y."/>
            <person name="de la Bastide M."/>
            <person name="Hamilton J.P."/>
            <person name="Kanamori H."/>
            <person name="McCombie W.R."/>
            <person name="Ouyang S."/>
            <person name="Schwartz D.C."/>
            <person name="Tanaka T."/>
            <person name="Wu J."/>
            <person name="Zhou S."/>
            <person name="Childs K.L."/>
            <person name="Davidson R.M."/>
            <person name="Lin H."/>
            <person name="Quesada-Ocampo L."/>
            <person name="Vaillancourt B."/>
            <person name="Sakai H."/>
            <person name="Lee S.S."/>
            <person name="Kim J."/>
            <person name="Numa H."/>
            <person name="Itoh T."/>
            <person name="Buell C.R."/>
            <person name="Matsumoto T."/>
        </authorList>
    </citation>
    <scope>NUCLEOTIDE SEQUENCE [LARGE SCALE GENOMIC DNA]</scope>
    <source>
        <strain evidence="2">cv. Nipponbare</strain>
    </source>
</reference>
<dbReference type="PaxDb" id="39947-A0A0P0VEV3"/>
<gene>
    <name evidence="1" type="ordered locus">Os02g0151800</name>
    <name evidence="1" type="ORF">OSNPB_020151800</name>
</gene>
<proteinExistence type="predicted"/>
<organism evidence="1 2">
    <name type="scientific">Oryza sativa subsp. japonica</name>
    <name type="common">Rice</name>
    <dbReference type="NCBI Taxonomy" id="39947"/>
    <lineage>
        <taxon>Eukaryota</taxon>
        <taxon>Viridiplantae</taxon>
        <taxon>Streptophyta</taxon>
        <taxon>Embryophyta</taxon>
        <taxon>Tracheophyta</taxon>
        <taxon>Spermatophyta</taxon>
        <taxon>Magnoliopsida</taxon>
        <taxon>Liliopsida</taxon>
        <taxon>Poales</taxon>
        <taxon>Poaceae</taxon>
        <taxon>BOP clade</taxon>
        <taxon>Oryzoideae</taxon>
        <taxon>Oryzeae</taxon>
        <taxon>Oryzinae</taxon>
        <taxon>Oryza</taxon>
        <taxon>Oryza sativa</taxon>
    </lineage>
</organism>
<accession>A0A0P0VEV3</accession>
<evidence type="ECO:0000313" key="1">
    <source>
        <dbReference type="EMBL" id="BAS77014.1"/>
    </source>
</evidence>
<feature type="non-terminal residue" evidence="1">
    <location>
        <position position="1"/>
    </location>
</feature>
<protein>
    <submittedName>
        <fullName evidence="1">Os02g0151800 protein</fullName>
    </submittedName>
</protein>
<keyword evidence="2" id="KW-1185">Reference proteome</keyword>